<reference evidence="1 2" key="1">
    <citation type="journal article" date="2010" name="Int. J. Syst. Evol. Microbiol.">
        <title>Sphingopyxis bauzanensis sp. nov., a psychrophilic bacterium isolated from soil.</title>
        <authorList>
            <person name="Zhang D.C."/>
            <person name="Liu H.C."/>
            <person name="Xin Y.H."/>
            <person name="Zhou Y.G."/>
            <person name="Schinner F."/>
            <person name="Margesin R."/>
        </authorList>
    </citation>
    <scope>NUCLEOTIDE SEQUENCE [LARGE SCALE GENOMIC DNA]</scope>
    <source>
        <strain evidence="1 2">DSM 22271</strain>
    </source>
</reference>
<organism evidence="1 2">
    <name type="scientific">Sphingopyxis bauzanensis</name>
    <dbReference type="NCBI Taxonomy" id="651663"/>
    <lineage>
        <taxon>Bacteria</taxon>
        <taxon>Pseudomonadati</taxon>
        <taxon>Pseudomonadota</taxon>
        <taxon>Alphaproteobacteria</taxon>
        <taxon>Sphingomonadales</taxon>
        <taxon>Sphingomonadaceae</taxon>
        <taxon>Sphingopyxis</taxon>
    </lineage>
</organism>
<proteinExistence type="predicted"/>
<dbReference type="AlphaFoldDB" id="A0A246JNW2"/>
<protein>
    <submittedName>
        <fullName evidence="1">Uncharacterized protein</fullName>
    </submittedName>
</protein>
<dbReference type="OrthoDB" id="7943907at2"/>
<name>A0A246JNW2_9SPHN</name>
<keyword evidence="2" id="KW-1185">Reference proteome</keyword>
<accession>A0A246JNW2</accession>
<dbReference type="Proteomes" id="UP000197361">
    <property type="component" value="Unassembled WGS sequence"/>
</dbReference>
<sequence length="82" mass="9229">MNDDLRTIDWIPDGDIKLRPRTFVTADALRLTLSPDLFARKFNLEEDAVIFDLLEAHLKTPAAKTYAGDPTPIPRRPALEPA</sequence>
<gene>
    <name evidence="1" type="ORF">CDQ92_15525</name>
</gene>
<dbReference type="EMBL" id="NISK01000004">
    <property type="protein sequence ID" value="OWQ94502.1"/>
    <property type="molecule type" value="Genomic_DNA"/>
</dbReference>
<dbReference type="RefSeq" id="WP_088442356.1">
    <property type="nucleotide sequence ID" value="NZ_BMMC01000010.1"/>
</dbReference>
<evidence type="ECO:0000313" key="1">
    <source>
        <dbReference type="EMBL" id="OWQ94502.1"/>
    </source>
</evidence>
<evidence type="ECO:0000313" key="2">
    <source>
        <dbReference type="Proteomes" id="UP000197361"/>
    </source>
</evidence>
<comment type="caution">
    <text evidence="1">The sequence shown here is derived from an EMBL/GenBank/DDBJ whole genome shotgun (WGS) entry which is preliminary data.</text>
</comment>